<dbReference type="OrthoDB" id="269124at2759"/>
<dbReference type="CDD" id="cd12153">
    <property type="entry name" value="F1-ATPase_epsilon"/>
    <property type="match status" value="1"/>
</dbReference>
<protein>
    <submittedName>
        <fullName evidence="3">Mitochondrial ATP synthase epsilon chain domain-containing protein</fullName>
    </submittedName>
</protein>
<name>A0A3N4IAT4_ASCIM</name>
<dbReference type="GO" id="GO:0042776">
    <property type="term" value="P:proton motive force-driven mitochondrial ATP synthesis"/>
    <property type="evidence" value="ECO:0007669"/>
    <property type="project" value="TreeGrafter"/>
</dbReference>
<evidence type="ECO:0000313" key="3">
    <source>
        <dbReference type="EMBL" id="RPA81250.1"/>
    </source>
</evidence>
<dbReference type="PANTHER" id="PTHR12448">
    <property type="entry name" value="ATP SYNTHASE EPSILON CHAIN, MITOCHONDRIAL"/>
    <property type="match status" value="1"/>
</dbReference>
<dbReference type="Pfam" id="PF04627">
    <property type="entry name" value="ATP-synt_Eps"/>
    <property type="match status" value="1"/>
</dbReference>
<reference evidence="3 4" key="1">
    <citation type="journal article" date="2018" name="Nat. Ecol. Evol.">
        <title>Pezizomycetes genomes reveal the molecular basis of ectomycorrhizal truffle lifestyle.</title>
        <authorList>
            <person name="Murat C."/>
            <person name="Payen T."/>
            <person name="Noel B."/>
            <person name="Kuo A."/>
            <person name="Morin E."/>
            <person name="Chen J."/>
            <person name="Kohler A."/>
            <person name="Krizsan K."/>
            <person name="Balestrini R."/>
            <person name="Da Silva C."/>
            <person name="Montanini B."/>
            <person name="Hainaut M."/>
            <person name="Levati E."/>
            <person name="Barry K.W."/>
            <person name="Belfiori B."/>
            <person name="Cichocki N."/>
            <person name="Clum A."/>
            <person name="Dockter R.B."/>
            <person name="Fauchery L."/>
            <person name="Guy J."/>
            <person name="Iotti M."/>
            <person name="Le Tacon F."/>
            <person name="Lindquist E.A."/>
            <person name="Lipzen A."/>
            <person name="Malagnac F."/>
            <person name="Mello A."/>
            <person name="Molinier V."/>
            <person name="Miyauchi S."/>
            <person name="Poulain J."/>
            <person name="Riccioni C."/>
            <person name="Rubini A."/>
            <person name="Sitrit Y."/>
            <person name="Splivallo R."/>
            <person name="Traeger S."/>
            <person name="Wang M."/>
            <person name="Zifcakova L."/>
            <person name="Wipf D."/>
            <person name="Zambonelli A."/>
            <person name="Paolocci F."/>
            <person name="Nowrousian M."/>
            <person name="Ottonello S."/>
            <person name="Baldrian P."/>
            <person name="Spatafora J.W."/>
            <person name="Henrissat B."/>
            <person name="Nagy L.G."/>
            <person name="Aury J.M."/>
            <person name="Wincker P."/>
            <person name="Grigoriev I.V."/>
            <person name="Bonfante P."/>
            <person name="Martin F.M."/>
        </authorList>
    </citation>
    <scope>NUCLEOTIDE SEQUENCE [LARGE SCALE GENOMIC DNA]</scope>
    <source>
        <strain evidence="3 4">RN42</strain>
    </source>
</reference>
<keyword evidence="4" id="KW-1185">Reference proteome</keyword>
<comment type="similarity">
    <text evidence="1">Belongs to the eukaryotic ATPase epsilon family.</text>
</comment>
<dbReference type="Gene3D" id="1.10.1620.20">
    <property type="entry name" value="ATP synthase, F1 complex, epsilon subunit superfamily, mitochondrial"/>
    <property type="match status" value="1"/>
</dbReference>
<sequence>MVAAWKAAGFTYNKYLAIAARAVRRSLKDGPRAKAERRGNVEQLKFVKWENGKPGESKTISSESAAQ</sequence>
<dbReference type="InterPro" id="IPR006721">
    <property type="entry name" value="ATP_synth_F1_esu_mt"/>
</dbReference>
<dbReference type="FunFam" id="1.10.1620.20:FF:000003">
    <property type="entry name" value="Mitochondrial ATP synthase epsilon chain domain-containing protein"/>
    <property type="match status" value="1"/>
</dbReference>
<evidence type="ECO:0000256" key="1">
    <source>
        <dbReference type="ARBA" id="ARBA00009502"/>
    </source>
</evidence>
<proteinExistence type="inferred from homology"/>
<gene>
    <name evidence="3" type="ORF">BJ508DRAFT_326631</name>
</gene>
<dbReference type="PANTHER" id="PTHR12448:SF0">
    <property type="entry name" value="ATP SYNTHASE SUBUNIT EPSILON, MITOCHONDRIAL"/>
    <property type="match status" value="1"/>
</dbReference>
<feature type="compositionally biased region" description="Basic and acidic residues" evidence="2">
    <location>
        <begin position="46"/>
        <end position="56"/>
    </location>
</feature>
<dbReference type="GO" id="GO:0005743">
    <property type="term" value="C:mitochondrial inner membrane"/>
    <property type="evidence" value="ECO:0007669"/>
    <property type="project" value="InterPro"/>
</dbReference>
<organism evidence="3 4">
    <name type="scientific">Ascobolus immersus RN42</name>
    <dbReference type="NCBI Taxonomy" id="1160509"/>
    <lineage>
        <taxon>Eukaryota</taxon>
        <taxon>Fungi</taxon>
        <taxon>Dikarya</taxon>
        <taxon>Ascomycota</taxon>
        <taxon>Pezizomycotina</taxon>
        <taxon>Pezizomycetes</taxon>
        <taxon>Pezizales</taxon>
        <taxon>Ascobolaceae</taxon>
        <taxon>Ascobolus</taxon>
    </lineage>
</organism>
<dbReference type="InterPro" id="IPR036742">
    <property type="entry name" value="ATP_synth_F1_esu_sf_mt"/>
</dbReference>
<dbReference type="Proteomes" id="UP000275078">
    <property type="component" value="Unassembled WGS sequence"/>
</dbReference>
<dbReference type="GO" id="GO:0045259">
    <property type="term" value="C:proton-transporting ATP synthase complex"/>
    <property type="evidence" value="ECO:0007669"/>
    <property type="project" value="InterPro"/>
</dbReference>
<feature type="region of interest" description="Disordered" evidence="2">
    <location>
        <begin position="46"/>
        <end position="67"/>
    </location>
</feature>
<dbReference type="GO" id="GO:0046933">
    <property type="term" value="F:proton-transporting ATP synthase activity, rotational mechanism"/>
    <property type="evidence" value="ECO:0007669"/>
    <property type="project" value="InterPro"/>
</dbReference>
<dbReference type="SUPFAM" id="SSF48690">
    <property type="entry name" value="Epsilon subunit of mitochondrial F1F0-ATP synthase"/>
    <property type="match status" value="1"/>
</dbReference>
<feature type="compositionally biased region" description="Polar residues" evidence="2">
    <location>
        <begin position="58"/>
        <end position="67"/>
    </location>
</feature>
<evidence type="ECO:0000313" key="4">
    <source>
        <dbReference type="Proteomes" id="UP000275078"/>
    </source>
</evidence>
<dbReference type="AlphaFoldDB" id="A0A3N4IAT4"/>
<accession>A0A3N4IAT4</accession>
<dbReference type="STRING" id="1160509.A0A3N4IAT4"/>
<dbReference type="EMBL" id="ML119681">
    <property type="protein sequence ID" value="RPA81250.1"/>
    <property type="molecule type" value="Genomic_DNA"/>
</dbReference>
<evidence type="ECO:0000256" key="2">
    <source>
        <dbReference type="SAM" id="MobiDB-lite"/>
    </source>
</evidence>